<reference evidence="1 2" key="1">
    <citation type="journal article" date="2021" name="Microorganisms">
        <title>Acidisoma silvae sp. nov. and Acidisomacellulosilytica sp. nov., Two Acidophilic Bacteria Isolated from Decaying Wood, Hydrolyzing Cellulose and Producing Poly-3-hydroxybutyrate.</title>
        <authorList>
            <person name="Mieszkin S."/>
            <person name="Pouder E."/>
            <person name="Uroz S."/>
            <person name="Simon-Colin C."/>
            <person name="Alain K."/>
        </authorList>
    </citation>
    <scope>NUCLEOTIDE SEQUENCE [LARGE SCALE GENOMIC DNA]</scope>
    <source>
        <strain evidence="1 2">HW T5.17</strain>
    </source>
</reference>
<dbReference type="RefSeq" id="WP_227310729.1">
    <property type="nucleotide sequence ID" value="NZ_JAESVA010000020.1"/>
</dbReference>
<sequence length="187" mass="20887">MFELKPVEMTPRGSKLWMLRVRIIREPPEMQGRALTEAQIGRFLQHLSITANISASAHAAHASRSTVYARRKSDSDFRICWDDALEEALDALEAEARRRAFVGYDEYVTCKDGLIYDAEGNVVTQRRYSDSLMKLLLGACRPEGFRHRLSAESNGLDGKTSGPAIMNMMIGAPLLVAGKLSFHCPSR</sequence>
<keyword evidence="2" id="KW-1185">Reference proteome</keyword>
<comment type="caution">
    <text evidence="1">The sequence shown here is derived from an EMBL/GenBank/DDBJ whole genome shotgun (WGS) entry which is preliminary data.</text>
</comment>
<dbReference type="Proteomes" id="UP000721844">
    <property type="component" value="Unassembled WGS sequence"/>
</dbReference>
<evidence type="ECO:0000313" key="2">
    <source>
        <dbReference type="Proteomes" id="UP000721844"/>
    </source>
</evidence>
<dbReference type="AlphaFoldDB" id="A0A963Z7L8"/>
<proteinExistence type="predicted"/>
<dbReference type="EMBL" id="JAESVA010000020">
    <property type="protein sequence ID" value="MCB8883989.1"/>
    <property type="molecule type" value="Genomic_DNA"/>
</dbReference>
<accession>A0A963Z7L8</accession>
<organism evidence="1 2">
    <name type="scientific">Acidisoma cellulosilyticum</name>
    <dbReference type="NCBI Taxonomy" id="2802395"/>
    <lineage>
        <taxon>Bacteria</taxon>
        <taxon>Pseudomonadati</taxon>
        <taxon>Pseudomonadota</taxon>
        <taxon>Alphaproteobacteria</taxon>
        <taxon>Acetobacterales</taxon>
        <taxon>Acidocellaceae</taxon>
        <taxon>Acidisoma</taxon>
    </lineage>
</organism>
<name>A0A963Z7L8_9PROT</name>
<protein>
    <submittedName>
        <fullName evidence="1">Uncharacterized protein</fullName>
    </submittedName>
</protein>
<gene>
    <name evidence="1" type="ORF">ACELLULO517_27365</name>
</gene>
<evidence type="ECO:0000313" key="1">
    <source>
        <dbReference type="EMBL" id="MCB8883989.1"/>
    </source>
</evidence>